<evidence type="ECO:0000259" key="1">
    <source>
        <dbReference type="Pfam" id="PF01408"/>
    </source>
</evidence>
<gene>
    <name evidence="2" type="ORF">OKIT_0627</name>
</gene>
<protein>
    <submittedName>
        <fullName evidence="2">NAD-dependent oxidoreductase</fullName>
    </submittedName>
</protein>
<evidence type="ECO:0000313" key="3">
    <source>
        <dbReference type="Proteomes" id="UP000004959"/>
    </source>
</evidence>
<dbReference type="STRING" id="336988.NT96_09190"/>
<name>G9WJD4_9LACO</name>
<organism evidence="2 3">
    <name type="scientific">Oenococcus kitaharae DSM 17330</name>
    <dbReference type="NCBI Taxonomy" id="1045004"/>
    <lineage>
        <taxon>Bacteria</taxon>
        <taxon>Bacillati</taxon>
        <taxon>Bacillota</taxon>
        <taxon>Bacilli</taxon>
        <taxon>Lactobacillales</taxon>
        <taxon>Lactobacillaceae</taxon>
        <taxon>Oenococcus</taxon>
    </lineage>
</organism>
<dbReference type="GO" id="GO:0000166">
    <property type="term" value="F:nucleotide binding"/>
    <property type="evidence" value="ECO:0007669"/>
    <property type="project" value="InterPro"/>
</dbReference>
<dbReference type="Pfam" id="PF01408">
    <property type="entry name" value="GFO_IDH_MocA"/>
    <property type="match status" value="1"/>
</dbReference>
<dbReference type="AlphaFoldDB" id="G9WJD4"/>
<accession>G9WJD4</accession>
<dbReference type="HOGENOM" id="CLU_023194_7_0_9"/>
<dbReference type="EMBL" id="AFVZ01000001">
    <property type="protein sequence ID" value="EHN58740.1"/>
    <property type="molecule type" value="Genomic_DNA"/>
</dbReference>
<dbReference type="eggNOG" id="COG0673">
    <property type="taxonomic scope" value="Bacteria"/>
</dbReference>
<dbReference type="Gene3D" id="3.30.360.10">
    <property type="entry name" value="Dihydrodipicolinate Reductase, domain 2"/>
    <property type="match status" value="1"/>
</dbReference>
<evidence type="ECO:0000313" key="2">
    <source>
        <dbReference type="EMBL" id="EHN58740.1"/>
    </source>
</evidence>
<feature type="domain" description="Gfo/Idh/MocA-like oxidoreductase N-terminal" evidence="1">
    <location>
        <begin position="2"/>
        <end position="118"/>
    </location>
</feature>
<dbReference type="PATRIC" id="fig|1045004.4.peg.627"/>
<keyword evidence="3" id="KW-1185">Reference proteome</keyword>
<reference evidence="2 3" key="1">
    <citation type="journal article" date="2012" name="PLoS ONE">
        <title>Functional divergence in the genus oenococcus as predicted by genome sequencing of the newly-described species, Oenococcus kitaharae.</title>
        <authorList>
            <person name="Borneman A.R."/>
            <person name="McCarthy J.M."/>
            <person name="Chambers P.J."/>
            <person name="Bartowsky E.J."/>
        </authorList>
    </citation>
    <scope>NUCLEOTIDE SEQUENCE [LARGE SCALE GENOMIC DNA]</scope>
    <source>
        <strain evidence="3">DSM17330</strain>
    </source>
</reference>
<dbReference type="RefSeq" id="WP_007745226.1">
    <property type="nucleotide sequence ID" value="NZ_CM001398.1"/>
</dbReference>
<dbReference type="PANTHER" id="PTHR43054:SF1">
    <property type="entry name" value="SCYLLO-INOSITOL 2-DEHYDROGENASE (NADP(+)) IOLU"/>
    <property type="match status" value="1"/>
</dbReference>
<dbReference type="Gene3D" id="3.40.50.720">
    <property type="entry name" value="NAD(P)-binding Rossmann-like Domain"/>
    <property type="match status" value="1"/>
</dbReference>
<dbReference type="OrthoDB" id="9815825at2"/>
<comment type="caution">
    <text evidence="2">The sequence shown here is derived from an EMBL/GenBank/DDBJ whole genome shotgun (WGS) entry which is preliminary data.</text>
</comment>
<dbReference type="SUPFAM" id="SSF51735">
    <property type="entry name" value="NAD(P)-binding Rossmann-fold domains"/>
    <property type="match status" value="1"/>
</dbReference>
<dbReference type="SUPFAM" id="SSF55347">
    <property type="entry name" value="Glyceraldehyde-3-phosphate dehydrogenase-like, C-terminal domain"/>
    <property type="match status" value="1"/>
</dbReference>
<dbReference type="InterPro" id="IPR036291">
    <property type="entry name" value="NAD(P)-bd_dom_sf"/>
</dbReference>
<dbReference type="InterPro" id="IPR000683">
    <property type="entry name" value="Gfo/Idh/MocA-like_OxRdtase_N"/>
</dbReference>
<proteinExistence type="predicted"/>
<dbReference type="Proteomes" id="UP000004959">
    <property type="component" value="Chromosome"/>
</dbReference>
<sequence>MKLAILGAGKIVKDFLSMVGQLPEINLQAIFGREADLENMQAFQTSFRIQKIYTDVDALLADPDVDTIYIGLPNNLHFVYAKKALTAGKHVILEKPFVQTTAEFHELKQLAVKRHLHLYEAISNQYLANFQTLQDWLPKLGPIHLAVLNYSQYSSRYDQFKAGTILPAFDVNRGGGALQDLNVYNIHLAVGLFGQPRAIHYAPNIVNGVDTSGVLSLSYPDLTVAAIAGKDVYSLLQGDSSVMEGEKGFIRVQSPTNQLAALSLHTDDEDLTTVPVDQHRMYDEFKTFNQAIADDDWDLMLKMLDHSYQVIRILEQARTQIGPNLHVSAI</sequence>
<dbReference type="PANTHER" id="PTHR43054">
    <property type="match status" value="1"/>
</dbReference>